<evidence type="ECO:0000256" key="1">
    <source>
        <dbReference type="SAM" id="MobiDB-lite"/>
    </source>
</evidence>
<evidence type="ECO:0000313" key="3">
    <source>
        <dbReference type="Proteomes" id="UP001164929"/>
    </source>
</evidence>
<reference evidence="2" key="1">
    <citation type="journal article" date="2023" name="Mol. Ecol. Resour.">
        <title>Chromosome-level genome assembly of a triploid poplar Populus alba 'Berolinensis'.</title>
        <authorList>
            <person name="Chen S."/>
            <person name="Yu Y."/>
            <person name="Wang X."/>
            <person name="Wang S."/>
            <person name="Zhang T."/>
            <person name="Zhou Y."/>
            <person name="He R."/>
            <person name="Meng N."/>
            <person name="Wang Y."/>
            <person name="Liu W."/>
            <person name="Liu Z."/>
            <person name="Liu J."/>
            <person name="Guo Q."/>
            <person name="Huang H."/>
            <person name="Sederoff R.R."/>
            <person name="Wang G."/>
            <person name="Qu G."/>
            <person name="Chen S."/>
        </authorList>
    </citation>
    <scope>NUCLEOTIDE SEQUENCE</scope>
    <source>
        <strain evidence="2">SC-2020</strain>
    </source>
</reference>
<organism evidence="2 3">
    <name type="scientific">Populus alba x Populus x berolinensis</name>
    <dbReference type="NCBI Taxonomy" id="444605"/>
    <lineage>
        <taxon>Eukaryota</taxon>
        <taxon>Viridiplantae</taxon>
        <taxon>Streptophyta</taxon>
        <taxon>Embryophyta</taxon>
        <taxon>Tracheophyta</taxon>
        <taxon>Spermatophyta</taxon>
        <taxon>Magnoliopsida</taxon>
        <taxon>eudicotyledons</taxon>
        <taxon>Gunneridae</taxon>
        <taxon>Pentapetalae</taxon>
        <taxon>rosids</taxon>
        <taxon>fabids</taxon>
        <taxon>Malpighiales</taxon>
        <taxon>Salicaceae</taxon>
        <taxon>Saliceae</taxon>
        <taxon>Populus</taxon>
    </lineage>
</organism>
<keyword evidence="3" id="KW-1185">Reference proteome</keyword>
<comment type="caution">
    <text evidence="2">The sequence shown here is derived from an EMBL/GenBank/DDBJ whole genome shotgun (WGS) entry which is preliminary data.</text>
</comment>
<name>A0AAD6LWJ1_9ROSI</name>
<gene>
    <name evidence="2" type="ORF">NC653_030437</name>
</gene>
<dbReference type="AlphaFoldDB" id="A0AAD6LWJ1"/>
<sequence>MTVAEAIEANLGEELTQLPKERLEKLEEEGKVRGRGEEEKKEEEGEVWNFLVKCVDHILTLPEGLESKIWTIVLGGGKGSRRERWVPGGRRWTRHVAVVMEEVVDQGTDES</sequence>
<protein>
    <submittedName>
        <fullName evidence="2">Uncharacterized protein</fullName>
    </submittedName>
</protein>
<dbReference type="Proteomes" id="UP001164929">
    <property type="component" value="Chromosome 13"/>
</dbReference>
<evidence type="ECO:0000313" key="2">
    <source>
        <dbReference type="EMBL" id="KAJ6974335.1"/>
    </source>
</evidence>
<accession>A0AAD6LWJ1</accession>
<proteinExistence type="predicted"/>
<feature type="region of interest" description="Disordered" evidence="1">
    <location>
        <begin position="18"/>
        <end position="43"/>
    </location>
</feature>
<dbReference type="EMBL" id="JAQIZT010000013">
    <property type="protein sequence ID" value="KAJ6974335.1"/>
    <property type="molecule type" value="Genomic_DNA"/>
</dbReference>
<feature type="compositionally biased region" description="Basic and acidic residues" evidence="1">
    <location>
        <begin position="19"/>
        <end position="43"/>
    </location>
</feature>